<evidence type="ECO:0000313" key="2">
    <source>
        <dbReference type="EMBL" id="KAJ3223387.1"/>
    </source>
</evidence>
<organism evidence="2 3">
    <name type="scientific">Clydaea vesicula</name>
    <dbReference type="NCBI Taxonomy" id="447962"/>
    <lineage>
        <taxon>Eukaryota</taxon>
        <taxon>Fungi</taxon>
        <taxon>Fungi incertae sedis</taxon>
        <taxon>Chytridiomycota</taxon>
        <taxon>Chytridiomycota incertae sedis</taxon>
        <taxon>Chytridiomycetes</taxon>
        <taxon>Lobulomycetales</taxon>
        <taxon>Lobulomycetaceae</taxon>
        <taxon>Clydaea</taxon>
    </lineage>
</organism>
<dbReference type="AlphaFoldDB" id="A0AAD5U5D6"/>
<sequence length="185" mass="19737">MKFNQSILLFSLIFATSAHDHSMCLTDKQNPSCEFHAKACPEEKKSLNLPYCSETNTTIKIPTLAETQKGITDTCNQMPDMADCSLPDTNLLEKYSRLCIDMSTMSTCDLWNTMCSSLGKKTTFCGEKEVNATSGSTGATNAVAEATASISASSGPTATAAATSGDFPLPIFTVLLASLLSFAFI</sequence>
<dbReference type="Proteomes" id="UP001211065">
    <property type="component" value="Unassembled WGS sequence"/>
</dbReference>
<reference evidence="2" key="1">
    <citation type="submission" date="2020-05" db="EMBL/GenBank/DDBJ databases">
        <title>Phylogenomic resolution of chytrid fungi.</title>
        <authorList>
            <person name="Stajich J.E."/>
            <person name="Amses K."/>
            <person name="Simmons R."/>
            <person name="Seto K."/>
            <person name="Myers J."/>
            <person name="Bonds A."/>
            <person name="Quandt C.A."/>
            <person name="Barry K."/>
            <person name="Liu P."/>
            <person name="Grigoriev I."/>
            <person name="Longcore J.E."/>
            <person name="James T.Y."/>
        </authorList>
    </citation>
    <scope>NUCLEOTIDE SEQUENCE</scope>
    <source>
        <strain evidence="2">JEL0476</strain>
    </source>
</reference>
<feature type="signal peptide" evidence="1">
    <location>
        <begin position="1"/>
        <end position="18"/>
    </location>
</feature>
<keyword evidence="1" id="KW-0732">Signal</keyword>
<feature type="chain" id="PRO_5041990532" description="Secreted protein" evidence="1">
    <location>
        <begin position="19"/>
        <end position="185"/>
    </location>
</feature>
<accession>A0AAD5U5D6</accession>
<evidence type="ECO:0000256" key="1">
    <source>
        <dbReference type="SAM" id="SignalP"/>
    </source>
</evidence>
<gene>
    <name evidence="2" type="ORF">HK099_001213</name>
</gene>
<keyword evidence="3" id="KW-1185">Reference proteome</keyword>
<name>A0AAD5U5D6_9FUNG</name>
<evidence type="ECO:0008006" key="4">
    <source>
        <dbReference type="Google" id="ProtNLM"/>
    </source>
</evidence>
<comment type="caution">
    <text evidence="2">The sequence shown here is derived from an EMBL/GenBank/DDBJ whole genome shotgun (WGS) entry which is preliminary data.</text>
</comment>
<proteinExistence type="predicted"/>
<evidence type="ECO:0000313" key="3">
    <source>
        <dbReference type="Proteomes" id="UP001211065"/>
    </source>
</evidence>
<protein>
    <recommendedName>
        <fullName evidence="4">Secreted protein</fullName>
    </recommendedName>
</protein>
<dbReference type="EMBL" id="JADGJW010000132">
    <property type="protein sequence ID" value="KAJ3223387.1"/>
    <property type="molecule type" value="Genomic_DNA"/>
</dbReference>